<name>A0A7T5R3E9_9BACT</name>
<evidence type="ECO:0000313" key="2">
    <source>
        <dbReference type="EMBL" id="QQG36731.1"/>
    </source>
</evidence>
<dbReference type="PROSITE" id="PS51257">
    <property type="entry name" value="PROKAR_LIPOPROTEIN"/>
    <property type="match status" value="1"/>
</dbReference>
<evidence type="ECO:0000313" key="3">
    <source>
        <dbReference type="Proteomes" id="UP000595362"/>
    </source>
</evidence>
<evidence type="ECO:0000256" key="1">
    <source>
        <dbReference type="SAM" id="SignalP"/>
    </source>
</evidence>
<dbReference type="Proteomes" id="UP000595362">
    <property type="component" value="Chromosome"/>
</dbReference>
<reference evidence="2 3" key="1">
    <citation type="submission" date="2020-07" db="EMBL/GenBank/DDBJ databases">
        <title>Huge and variable diversity of episymbiotic CPR bacteria and DPANN archaea in groundwater ecosystems.</title>
        <authorList>
            <person name="He C.Y."/>
            <person name="Keren R."/>
            <person name="Whittaker M."/>
            <person name="Farag I.F."/>
            <person name="Doudna J."/>
            <person name="Cate J.H.D."/>
            <person name="Banfield J.F."/>
        </authorList>
    </citation>
    <scope>NUCLEOTIDE SEQUENCE [LARGE SCALE GENOMIC DNA]</scope>
    <source>
        <strain evidence="2">NC_groundwater_70_Ag_B-0.1um_54_66</strain>
    </source>
</reference>
<protein>
    <recommendedName>
        <fullName evidence="4">Lipoprotein</fullName>
    </recommendedName>
</protein>
<organism evidence="2 3">
    <name type="scientific">Micavibrio aeruginosavorus</name>
    <dbReference type="NCBI Taxonomy" id="349221"/>
    <lineage>
        <taxon>Bacteria</taxon>
        <taxon>Pseudomonadati</taxon>
        <taxon>Bdellovibrionota</taxon>
        <taxon>Bdellovibrionia</taxon>
        <taxon>Bdellovibrionales</taxon>
        <taxon>Pseudobdellovibrionaceae</taxon>
        <taxon>Micavibrio</taxon>
    </lineage>
</organism>
<keyword evidence="1" id="KW-0732">Signal</keyword>
<accession>A0A7T5R3E9</accession>
<evidence type="ECO:0008006" key="4">
    <source>
        <dbReference type="Google" id="ProtNLM"/>
    </source>
</evidence>
<dbReference type="AlphaFoldDB" id="A0A7T5R3E9"/>
<dbReference type="EMBL" id="CP066681">
    <property type="protein sequence ID" value="QQG36731.1"/>
    <property type="molecule type" value="Genomic_DNA"/>
</dbReference>
<feature type="signal peptide" evidence="1">
    <location>
        <begin position="1"/>
        <end position="27"/>
    </location>
</feature>
<feature type="chain" id="PRO_5033039705" description="Lipoprotein" evidence="1">
    <location>
        <begin position="28"/>
        <end position="141"/>
    </location>
</feature>
<proteinExistence type="predicted"/>
<gene>
    <name evidence="2" type="ORF">HYS17_02855</name>
</gene>
<sequence>MKSYFLTFSVLLSCALLLSGCVSRAQADATLAKGCEAGVAALLPPERKIERISDKAFSPSPEGVGMRRVMLKAIENDGFLEVESEFECVFEESFGLFNMNHTASIYQVRTGDRVIGKSGNEILGDAQDFIKLTDAIREAMY</sequence>